<organism evidence="1">
    <name type="scientific">Tanacetum cinerariifolium</name>
    <name type="common">Dalmatian daisy</name>
    <name type="synonym">Chrysanthemum cinerariifolium</name>
    <dbReference type="NCBI Taxonomy" id="118510"/>
    <lineage>
        <taxon>Eukaryota</taxon>
        <taxon>Viridiplantae</taxon>
        <taxon>Streptophyta</taxon>
        <taxon>Embryophyta</taxon>
        <taxon>Tracheophyta</taxon>
        <taxon>Spermatophyta</taxon>
        <taxon>Magnoliopsida</taxon>
        <taxon>eudicotyledons</taxon>
        <taxon>Gunneridae</taxon>
        <taxon>Pentapetalae</taxon>
        <taxon>asterids</taxon>
        <taxon>campanulids</taxon>
        <taxon>Asterales</taxon>
        <taxon>Asteraceae</taxon>
        <taxon>Asteroideae</taxon>
        <taxon>Anthemideae</taxon>
        <taxon>Anthemidinae</taxon>
        <taxon>Tanacetum</taxon>
    </lineage>
</organism>
<evidence type="ECO:0000313" key="1">
    <source>
        <dbReference type="EMBL" id="GFC56088.1"/>
    </source>
</evidence>
<dbReference type="EMBL" id="BKCJ010967953">
    <property type="protein sequence ID" value="GFC56088.1"/>
    <property type="molecule type" value="Genomic_DNA"/>
</dbReference>
<accession>A0A699Q4M6</accession>
<feature type="non-terminal residue" evidence="1">
    <location>
        <position position="51"/>
    </location>
</feature>
<gene>
    <name evidence="1" type="ORF">Tci_828058</name>
</gene>
<feature type="non-terminal residue" evidence="1">
    <location>
        <position position="1"/>
    </location>
</feature>
<proteinExistence type="predicted"/>
<sequence>IGLLDFIKSEDPFKVKIGERTLADNEDPLPVDDAVDLPCMELLNENVLLYG</sequence>
<comment type="caution">
    <text evidence="1">The sequence shown here is derived from an EMBL/GenBank/DDBJ whole genome shotgun (WGS) entry which is preliminary data.</text>
</comment>
<protein>
    <submittedName>
        <fullName evidence="1">Uncharacterized protein</fullName>
    </submittedName>
</protein>
<dbReference type="AlphaFoldDB" id="A0A699Q4M6"/>
<name>A0A699Q4M6_TANCI</name>
<reference evidence="1" key="1">
    <citation type="journal article" date="2019" name="Sci. Rep.">
        <title>Draft genome of Tanacetum cinerariifolium, the natural source of mosquito coil.</title>
        <authorList>
            <person name="Yamashiro T."/>
            <person name="Shiraishi A."/>
            <person name="Satake H."/>
            <person name="Nakayama K."/>
        </authorList>
    </citation>
    <scope>NUCLEOTIDE SEQUENCE</scope>
</reference>